<dbReference type="PANTHER" id="PTHR43031:SF6">
    <property type="entry name" value="THIOSULFATE SULFURTRANSFERASE GLPE"/>
    <property type="match status" value="1"/>
</dbReference>
<dbReference type="PANTHER" id="PTHR43031">
    <property type="entry name" value="FAD-DEPENDENT OXIDOREDUCTASE"/>
    <property type="match status" value="1"/>
</dbReference>
<accession>A0A382X4G6</accession>
<feature type="non-terminal residue" evidence="2">
    <location>
        <position position="88"/>
    </location>
</feature>
<dbReference type="Pfam" id="PF00581">
    <property type="entry name" value="Rhodanese"/>
    <property type="match status" value="1"/>
</dbReference>
<dbReference type="InterPro" id="IPR036873">
    <property type="entry name" value="Rhodanese-like_dom_sf"/>
</dbReference>
<dbReference type="InterPro" id="IPR001763">
    <property type="entry name" value="Rhodanese-like_dom"/>
</dbReference>
<dbReference type="Gene3D" id="3.40.250.10">
    <property type="entry name" value="Rhodanese-like domain"/>
    <property type="match status" value="1"/>
</dbReference>
<dbReference type="PROSITE" id="PS50206">
    <property type="entry name" value="RHODANESE_3"/>
    <property type="match status" value="1"/>
</dbReference>
<proteinExistence type="predicted"/>
<dbReference type="SUPFAM" id="SSF52821">
    <property type="entry name" value="Rhodanese/Cell cycle control phosphatase"/>
    <property type="match status" value="1"/>
</dbReference>
<dbReference type="InterPro" id="IPR050229">
    <property type="entry name" value="GlpE_sulfurtransferase"/>
</dbReference>
<protein>
    <recommendedName>
        <fullName evidence="1">Rhodanese domain-containing protein</fullName>
    </recommendedName>
</protein>
<dbReference type="AlphaFoldDB" id="A0A382X4G6"/>
<evidence type="ECO:0000259" key="1">
    <source>
        <dbReference type="PROSITE" id="PS50206"/>
    </source>
</evidence>
<sequence length="88" mass="9896">MNGNNLLILLLVNMGNYKRISIVEAQGLMSDDATIVDVRDPQSYSMHHIDNAVHVSNENIQQFIDDTDKTKPLIIYCYRGNSSQDAAQ</sequence>
<evidence type="ECO:0000313" key="2">
    <source>
        <dbReference type="EMBL" id="SVD65151.1"/>
    </source>
</evidence>
<reference evidence="2" key="1">
    <citation type="submission" date="2018-05" db="EMBL/GenBank/DDBJ databases">
        <authorList>
            <person name="Lanie J.A."/>
            <person name="Ng W.-L."/>
            <person name="Kazmierczak K.M."/>
            <person name="Andrzejewski T.M."/>
            <person name="Davidsen T.M."/>
            <person name="Wayne K.J."/>
            <person name="Tettelin H."/>
            <person name="Glass J.I."/>
            <person name="Rusch D."/>
            <person name="Podicherti R."/>
            <person name="Tsui H.-C.T."/>
            <person name="Winkler M.E."/>
        </authorList>
    </citation>
    <scope>NUCLEOTIDE SEQUENCE</scope>
</reference>
<feature type="domain" description="Rhodanese" evidence="1">
    <location>
        <begin position="29"/>
        <end position="88"/>
    </location>
</feature>
<gene>
    <name evidence="2" type="ORF">METZ01_LOCUS418005</name>
</gene>
<dbReference type="EMBL" id="UINC01164345">
    <property type="protein sequence ID" value="SVD65151.1"/>
    <property type="molecule type" value="Genomic_DNA"/>
</dbReference>
<organism evidence="2">
    <name type="scientific">marine metagenome</name>
    <dbReference type="NCBI Taxonomy" id="408172"/>
    <lineage>
        <taxon>unclassified sequences</taxon>
        <taxon>metagenomes</taxon>
        <taxon>ecological metagenomes</taxon>
    </lineage>
</organism>
<name>A0A382X4G6_9ZZZZ</name>